<dbReference type="PANTHER" id="PTHR19855:SF34">
    <property type="entry name" value="F-BOX_WD REPEAT-CONTAINING PROTEIN 9"/>
    <property type="match status" value="1"/>
</dbReference>
<dbReference type="Gene3D" id="2.130.10.10">
    <property type="entry name" value="YVTN repeat-like/Quinoprotein amine dehydrogenase"/>
    <property type="match status" value="2"/>
</dbReference>
<name>A0A834XT73_APHGI</name>
<dbReference type="InterPro" id="IPR036322">
    <property type="entry name" value="WD40_repeat_dom_sf"/>
</dbReference>
<dbReference type="EMBL" id="JACMRX010000004">
    <property type="protein sequence ID" value="KAF7990819.1"/>
    <property type="molecule type" value="Genomic_DNA"/>
</dbReference>
<feature type="repeat" description="WD" evidence="1">
    <location>
        <begin position="243"/>
        <end position="282"/>
    </location>
</feature>
<dbReference type="Proteomes" id="UP000639338">
    <property type="component" value="Unassembled WGS sequence"/>
</dbReference>
<evidence type="ECO:0000256" key="1">
    <source>
        <dbReference type="PROSITE-ProRule" id="PRU00221"/>
    </source>
</evidence>
<dbReference type="PANTHER" id="PTHR19855">
    <property type="entry name" value="WD40 REPEAT PROTEIN 12, 37"/>
    <property type="match status" value="1"/>
</dbReference>
<dbReference type="AlphaFoldDB" id="A0A834XT73"/>
<dbReference type="Pfam" id="PF00400">
    <property type="entry name" value="WD40"/>
    <property type="match status" value="3"/>
</dbReference>
<keyword evidence="4" id="KW-1185">Reference proteome</keyword>
<dbReference type="SUPFAM" id="SSF81383">
    <property type="entry name" value="F-box domain"/>
    <property type="match status" value="1"/>
</dbReference>
<feature type="domain" description="F-box" evidence="2">
    <location>
        <begin position="12"/>
        <end position="59"/>
    </location>
</feature>
<evidence type="ECO:0000259" key="2">
    <source>
        <dbReference type="PROSITE" id="PS50181"/>
    </source>
</evidence>
<dbReference type="InterPro" id="IPR001810">
    <property type="entry name" value="F-box_dom"/>
</dbReference>
<dbReference type="PROSITE" id="PS50181">
    <property type="entry name" value="FBOX"/>
    <property type="match status" value="1"/>
</dbReference>
<dbReference type="SMART" id="SM00256">
    <property type="entry name" value="FBOX"/>
    <property type="match status" value="1"/>
</dbReference>
<organism evidence="3 4">
    <name type="scientific">Aphidius gifuensis</name>
    <name type="common">Parasitoid wasp</name>
    <dbReference type="NCBI Taxonomy" id="684658"/>
    <lineage>
        <taxon>Eukaryota</taxon>
        <taxon>Metazoa</taxon>
        <taxon>Ecdysozoa</taxon>
        <taxon>Arthropoda</taxon>
        <taxon>Hexapoda</taxon>
        <taxon>Insecta</taxon>
        <taxon>Pterygota</taxon>
        <taxon>Neoptera</taxon>
        <taxon>Endopterygota</taxon>
        <taxon>Hymenoptera</taxon>
        <taxon>Apocrita</taxon>
        <taxon>Ichneumonoidea</taxon>
        <taxon>Braconidae</taxon>
        <taxon>Aphidiinae</taxon>
        <taxon>Aphidius</taxon>
    </lineage>
</organism>
<accession>A0A834XT73</accession>
<evidence type="ECO:0000313" key="3">
    <source>
        <dbReference type="EMBL" id="KAF7990819.1"/>
    </source>
</evidence>
<gene>
    <name evidence="3" type="ORF">HCN44_000624</name>
</gene>
<feature type="repeat" description="WD" evidence="1">
    <location>
        <begin position="108"/>
        <end position="149"/>
    </location>
</feature>
<dbReference type="SUPFAM" id="SSF50978">
    <property type="entry name" value="WD40 repeat-like"/>
    <property type="match status" value="1"/>
</dbReference>
<dbReference type="Pfam" id="PF12937">
    <property type="entry name" value="F-box-like"/>
    <property type="match status" value="1"/>
</dbReference>
<dbReference type="PROSITE" id="PS50082">
    <property type="entry name" value="WD_REPEATS_2"/>
    <property type="match status" value="2"/>
</dbReference>
<dbReference type="PROSITE" id="PS50294">
    <property type="entry name" value="WD_REPEATS_REGION"/>
    <property type="match status" value="1"/>
</dbReference>
<dbReference type="SMART" id="SM00320">
    <property type="entry name" value="WD40"/>
    <property type="match status" value="5"/>
</dbReference>
<protein>
    <recommendedName>
        <fullName evidence="2">F-box domain-containing protein</fullName>
    </recommendedName>
</protein>
<keyword evidence="1" id="KW-0853">WD repeat</keyword>
<sequence>MSDNNYDQCSTYLSLTDLPMEIFLHICSFLDANTLIRNLGLVCKQFYNILKDDSLWKVRINRIWPNACYPVLSPVDENEQFWKLSCLNVERQAFLWSNLDPMDKFALTGGHYGTIDGLLLMNNGKICISGGRDRLLICWQLNATRTIENQQNANIACGFGHTGWIWDITCLGDNTIYSCSWDRTVRAWDLSNNFSSIRTFKMSSHGALLCVAACNERNLVATGSFRRISVFDPRAHDSSVTKFKPHQLAVMKVAINSDYIISASEDKTVAIWDQRMRRTIKTVTISKDSYPMSMFVNNDAIYTGDSNAMIHIININNNFEQIKSYKSDHTKGITGIHSTLGCLITTSLDGTVKISSPTDPPISFATLNCKHGDIASMHYLNETLAVSGSDEIDIWRPKTEN</sequence>
<evidence type="ECO:0000313" key="4">
    <source>
        <dbReference type="Proteomes" id="UP000639338"/>
    </source>
</evidence>
<proteinExistence type="predicted"/>
<dbReference type="OrthoDB" id="2305498at2759"/>
<dbReference type="InterPro" id="IPR036047">
    <property type="entry name" value="F-box-like_dom_sf"/>
</dbReference>
<dbReference type="InterPro" id="IPR001680">
    <property type="entry name" value="WD40_rpt"/>
</dbReference>
<reference evidence="3 4" key="1">
    <citation type="submission" date="2020-08" db="EMBL/GenBank/DDBJ databases">
        <title>Aphidius gifuensis genome sequencing and assembly.</title>
        <authorList>
            <person name="Du Z."/>
        </authorList>
    </citation>
    <scope>NUCLEOTIDE SEQUENCE [LARGE SCALE GENOMIC DNA]</scope>
    <source>
        <strain evidence="3">YNYX2018</strain>
        <tissue evidence="3">Adults</tissue>
    </source>
</reference>
<dbReference type="InterPro" id="IPR015943">
    <property type="entry name" value="WD40/YVTN_repeat-like_dom_sf"/>
</dbReference>
<dbReference type="Gene3D" id="1.20.1280.50">
    <property type="match status" value="1"/>
</dbReference>
<comment type="caution">
    <text evidence="3">The sequence shown here is derived from an EMBL/GenBank/DDBJ whole genome shotgun (WGS) entry which is preliminary data.</text>
</comment>